<sequence length="216" mass="24021">MKEETFLEKVCSNTGTSVATTLIAASGGVYLAPLIPMLTASFANNRYQKRVENAFFDVNERLSPLEVAVKNLSDNQFKLVGEILSFIMHTTNDDKIELLKNAAISGVKSDGLQEHEASVLSRILRDISIVEFNYLDSIKHYDLIFSMGNMSAEKILEMKAKNKNGNKVVSVEEPEEQLLLNTLAGFDLLKVSGSGYGADYIYRLTPMSYKLFELCS</sequence>
<comment type="caution">
    <text evidence="1">The sequence shown here is derived from an EMBL/GenBank/DDBJ whole genome shotgun (WGS) entry which is preliminary data.</text>
</comment>
<evidence type="ECO:0000313" key="1">
    <source>
        <dbReference type="EMBL" id="KVX02628.1"/>
    </source>
</evidence>
<organism evidence="1">
    <name type="scientific">Shewanella frigidimarina</name>
    <dbReference type="NCBI Taxonomy" id="56812"/>
    <lineage>
        <taxon>Bacteria</taxon>
        <taxon>Pseudomonadati</taxon>
        <taxon>Pseudomonadota</taxon>
        <taxon>Gammaproteobacteria</taxon>
        <taxon>Alteromonadales</taxon>
        <taxon>Shewanellaceae</taxon>
        <taxon>Shewanella</taxon>
    </lineage>
</organism>
<accession>A0A106C1Q0</accession>
<dbReference type="EMBL" id="LRDC01000011">
    <property type="protein sequence ID" value="KVX02628.1"/>
    <property type="molecule type" value="Genomic_DNA"/>
</dbReference>
<evidence type="ECO:0008006" key="3">
    <source>
        <dbReference type="Google" id="ProtNLM"/>
    </source>
</evidence>
<name>A0A106C1Q0_SHEFR</name>
<dbReference type="AlphaFoldDB" id="A0A106C1Q0"/>
<gene>
    <name evidence="1" type="ORF">AWJ07_13040</name>
</gene>
<proteinExistence type="predicted"/>
<reference evidence="1 2" key="1">
    <citation type="submission" date="2016-01" db="EMBL/GenBank/DDBJ databases">
        <title>Draft genome of the antarctic isolate Shewanella frigidimarina Ag06-30.</title>
        <authorList>
            <person name="Parmeciano Di Noto G."/>
            <person name="Vazquez S."/>
            <person name="Mac Cormack W."/>
            <person name="Iriarte A."/>
            <person name="Quiroga C."/>
        </authorList>
    </citation>
    <scope>NUCLEOTIDE SEQUENCE [LARGE SCALE GENOMIC DNA]</scope>
    <source>
        <strain evidence="1 2">Ag06-30</strain>
    </source>
</reference>
<evidence type="ECO:0000313" key="2">
    <source>
        <dbReference type="Proteomes" id="UP000055702"/>
    </source>
</evidence>
<protein>
    <recommendedName>
        <fullName evidence="3">DUF4393 domain-containing protein</fullName>
    </recommendedName>
</protein>
<dbReference type="Proteomes" id="UP000055702">
    <property type="component" value="Unassembled WGS sequence"/>
</dbReference>
<dbReference type="RefSeq" id="WP_059745046.1">
    <property type="nucleotide sequence ID" value="NZ_LRDC01000011.1"/>
</dbReference>